<name>A0AAW0RSL0_9HYPO</name>
<feature type="domain" description="Zn(2)-C6 fungal-type" evidence="3">
    <location>
        <begin position="36"/>
        <end position="66"/>
    </location>
</feature>
<feature type="region of interest" description="Disordered" evidence="2">
    <location>
        <begin position="426"/>
        <end position="456"/>
    </location>
</feature>
<feature type="region of interest" description="Disordered" evidence="2">
    <location>
        <begin position="114"/>
        <end position="140"/>
    </location>
</feature>
<dbReference type="CDD" id="cd00067">
    <property type="entry name" value="GAL4"/>
    <property type="match status" value="1"/>
</dbReference>
<dbReference type="Gene3D" id="4.10.240.10">
    <property type="entry name" value="Zn(2)-C6 fungal-type DNA-binding domain"/>
    <property type="match status" value="1"/>
</dbReference>
<dbReference type="Proteomes" id="UP001397290">
    <property type="component" value="Unassembled WGS sequence"/>
</dbReference>
<feature type="region of interest" description="Disordered" evidence="2">
    <location>
        <begin position="75"/>
        <end position="101"/>
    </location>
</feature>
<dbReference type="InterPro" id="IPR001138">
    <property type="entry name" value="Zn2Cys6_DnaBD"/>
</dbReference>
<feature type="compositionally biased region" description="Polar residues" evidence="2">
    <location>
        <begin position="216"/>
        <end position="240"/>
    </location>
</feature>
<dbReference type="SUPFAM" id="SSF57701">
    <property type="entry name" value="Zn2/Cys6 DNA-binding domain"/>
    <property type="match status" value="1"/>
</dbReference>
<dbReference type="PROSITE" id="PS00463">
    <property type="entry name" value="ZN2_CY6_FUNGAL_1"/>
    <property type="match status" value="1"/>
</dbReference>
<comment type="caution">
    <text evidence="4">The sequence shown here is derived from an EMBL/GenBank/DDBJ whole genome shotgun (WGS) entry which is preliminary data.</text>
</comment>
<dbReference type="GO" id="GO:0000981">
    <property type="term" value="F:DNA-binding transcription factor activity, RNA polymerase II-specific"/>
    <property type="evidence" value="ECO:0007669"/>
    <property type="project" value="InterPro"/>
</dbReference>
<dbReference type="EMBL" id="JAAHCF010000306">
    <property type="protein sequence ID" value="KAK8145253.1"/>
    <property type="molecule type" value="Genomic_DNA"/>
</dbReference>
<feature type="compositionally biased region" description="Low complexity" evidence="2">
    <location>
        <begin position="241"/>
        <end position="259"/>
    </location>
</feature>
<keyword evidence="5" id="KW-1185">Reference proteome</keyword>
<evidence type="ECO:0000313" key="5">
    <source>
        <dbReference type="Proteomes" id="UP001397290"/>
    </source>
</evidence>
<reference evidence="4 5" key="1">
    <citation type="submission" date="2020-02" db="EMBL/GenBank/DDBJ databases">
        <title>Comparative genomics of the hypocrealean fungal genus Beauvera.</title>
        <authorList>
            <person name="Showalter D.N."/>
            <person name="Bushley K.E."/>
            <person name="Rehner S.A."/>
        </authorList>
    </citation>
    <scope>NUCLEOTIDE SEQUENCE [LARGE SCALE GENOMIC DNA]</scope>
    <source>
        <strain evidence="4 5">ARSEF4384</strain>
    </source>
</reference>
<feature type="region of interest" description="Disordered" evidence="2">
    <location>
        <begin position="206"/>
        <end position="317"/>
    </location>
</feature>
<feature type="compositionally biased region" description="Polar residues" evidence="2">
    <location>
        <begin position="442"/>
        <end position="453"/>
    </location>
</feature>
<protein>
    <recommendedName>
        <fullName evidence="3">Zn(2)-C6 fungal-type domain-containing protein</fullName>
    </recommendedName>
</protein>
<dbReference type="InterPro" id="IPR036864">
    <property type="entry name" value="Zn2-C6_fun-type_DNA-bd_sf"/>
</dbReference>
<dbReference type="Pfam" id="PF00172">
    <property type="entry name" value="Zn_clus"/>
    <property type="match status" value="1"/>
</dbReference>
<evidence type="ECO:0000313" key="4">
    <source>
        <dbReference type="EMBL" id="KAK8145253.1"/>
    </source>
</evidence>
<accession>A0AAW0RSL0</accession>
<dbReference type="PROSITE" id="PS50048">
    <property type="entry name" value="ZN2_CY6_FUNGAL_2"/>
    <property type="match status" value="1"/>
</dbReference>
<sequence length="554" mass="60809">MFGTLTCHPQEPLTFVENVDLASALNRNRRDCPHISCESCRQKKIKCNGDPDGCDKCAVSSINCQYAVRDARRRKKRTATGDYNGTNPLDANPTDANGNGCQSQQILEQMQQHFGNGGSGQARNSNNSRKTLHPTNDTTQQDMDCDMMQAILDNNSDYHTQWYPPRPAAPAKSISDSGIGIDDWASITALTDQAVPMNFETDWIDTGLRPGDADKGTTNSSDDWNNLHSRLMTLNNSHGPATTTSASTSKTHSLSSRASITDHGQREQNRRLRSRTEVYDEDDLPFEDGSSWQPSPTSMSSTRKSVRSRDGSMLPSGSDVLQAAHRRGKPPTQGHGPGDCDCLTTTAALLNELDGRSADYGTESVDVLLGYLRKALNHCRSVLDCGICASRGEIVMILAMASQYMRVMAESVASHCIWLQESSSTASTASASPPLPPPSSTRNPKQNNNAQHDLSSRDDHFGAQKAAHDDDTPSSGDAIDNMWFSTYRIESHDERLYVLTTLVLVQITNLCQFLGMLKQRCDGRKGPLSLVQGAEKRCNEVSETLRERVFSRAK</sequence>
<organism evidence="4 5">
    <name type="scientific">Beauveria asiatica</name>
    <dbReference type="NCBI Taxonomy" id="1069075"/>
    <lineage>
        <taxon>Eukaryota</taxon>
        <taxon>Fungi</taxon>
        <taxon>Dikarya</taxon>
        <taxon>Ascomycota</taxon>
        <taxon>Pezizomycotina</taxon>
        <taxon>Sordariomycetes</taxon>
        <taxon>Hypocreomycetidae</taxon>
        <taxon>Hypocreales</taxon>
        <taxon>Cordycipitaceae</taxon>
        <taxon>Beauveria</taxon>
    </lineage>
</organism>
<dbReference type="AlphaFoldDB" id="A0AAW0RSL0"/>
<evidence type="ECO:0000256" key="1">
    <source>
        <dbReference type="ARBA" id="ARBA00023242"/>
    </source>
</evidence>
<feature type="compositionally biased region" description="Basic and acidic residues" evidence="2">
    <location>
        <begin position="263"/>
        <end position="278"/>
    </location>
</feature>
<feature type="compositionally biased region" description="Low complexity" evidence="2">
    <location>
        <begin position="290"/>
        <end position="302"/>
    </location>
</feature>
<evidence type="ECO:0000259" key="3">
    <source>
        <dbReference type="PROSITE" id="PS50048"/>
    </source>
</evidence>
<gene>
    <name evidence="4" type="ORF">G3M48_004699</name>
</gene>
<evidence type="ECO:0000256" key="2">
    <source>
        <dbReference type="SAM" id="MobiDB-lite"/>
    </source>
</evidence>
<dbReference type="GO" id="GO:0008270">
    <property type="term" value="F:zinc ion binding"/>
    <property type="evidence" value="ECO:0007669"/>
    <property type="project" value="InterPro"/>
</dbReference>
<keyword evidence="1" id="KW-0539">Nucleus</keyword>
<feature type="compositionally biased region" description="Polar residues" evidence="2">
    <location>
        <begin position="83"/>
        <end position="101"/>
    </location>
</feature>
<proteinExistence type="predicted"/>